<dbReference type="AlphaFoldDB" id="A0A4R2H7A6"/>
<dbReference type="Gene3D" id="1.20.5.1930">
    <property type="match status" value="1"/>
</dbReference>
<evidence type="ECO:0000313" key="12">
    <source>
        <dbReference type="EMBL" id="TCO22295.1"/>
    </source>
</evidence>
<comment type="caution">
    <text evidence="12">The sequence shown here is derived from an EMBL/GenBank/DDBJ whole genome shotgun (WGS) entry which is preliminary data.</text>
</comment>
<accession>A0A4R2H7A6</accession>
<keyword evidence="7" id="KW-0067">ATP-binding</keyword>
<dbReference type="SUPFAM" id="SSF55874">
    <property type="entry name" value="ATPase domain of HSP90 chaperone/DNA topoisomerase II/histidine kinase"/>
    <property type="match status" value="1"/>
</dbReference>
<evidence type="ECO:0000256" key="1">
    <source>
        <dbReference type="ARBA" id="ARBA00000085"/>
    </source>
</evidence>
<dbReference type="PANTHER" id="PTHR24421">
    <property type="entry name" value="NITRATE/NITRITE SENSOR PROTEIN NARX-RELATED"/>
    <property type="match status" value="1"/>
</dbReference>
<gene>
    <name evidence="12" type="ORF">EV652_110281</name>
</gene>
<keyword evidence="3" id="KW-0597">Phosphoprotein</keyword>
<comment type="catalytic activity">
    <reaction evidence="1">
        <text>ATP + protein L-histidine = ADP + protein N-phospho-L-histidine.</text>
        <dbReference type="EC" id="2.7.13.3"/>
    </reaction>
</comment>
<dbReference type="RefSeq" id="WP_158441267.1">
    <property type="nucleotide sequence ID" value="NZ_SLWN01000010.1"/>
</dbReference>
<dbReference type="EC" id="2.7.13.3" evidence="2"/>
<keyword evidence="9" id="KW-0812">Transmembrane</keyword>
<evidence type="ECO:0000256" key="3">
    <source>
        <dbReference type="ARBA" id="ARBA00022553"/>
    </source>
</evidence>
<keyword evidence="4" id="KW-0808">Transferase</keyword>
<proteinExistence type="predicted"/>
<dbReference type="InterPro" id="IPR036890">
    <property type="entry name" value="HATPase_C_sf"/>
</dbReference>
<feature type="transmembrane region" description="Helical" evidence="9">
    <location>
        <begin position="135"/>
        <end position="156"/>
    </location>
</feature>
<evidence type="ECO:0000256" key="9">
    <source>
        <dbReference type="SAM" id="Phobius"/>
    </source>
</evidence>
<evidence type="ECO:0000256" key="6">
    <source>
        <dbReference type="ARBA" id="ARBA00022777"/>
    </source>
</evidence>
<feature type="transmembrane region" description="Helical" evidence="9">
    <location>
        <begin position="20"/>
        <end position="40"/>
    </location>
</feature>
<dbReference type="InterPro" id="IPR050482">
    <property type="entry name" value="Sensor_HK_TwoCompSys"/>
</dbReference>
<evidence type="ECO:0000256" key="4">
    <source>
        <dbReference type="ARBA" id="ARBA00022679"/>
    </source>
</evidence>
<evidence type="ECO:0000256" key="2">
    <source>
        <dbReference type="ARBA" id="ARBA00012438"/>
    </source>
</evidence>
<feature type="domain" description="Histidine kinase/HSP90-like ATPase" evidence="10">
    <location>
        <begin position="300"/>
        <end position="378"/>
    </location>
</feature>
<evidence type="ECO:0000256" key="7">
    <source>
        <dbReference type="ARBA" id="ARBA00022840"/>
    </source>
</evidence>
<dbReference type="Gene3D" id="3.30.565.10">
    <property type="entry name" value="Histidine kinase-like ATPase, C-terminal domain"/>
    <property type="match status" value="1"/>
</dbReference>
<protein>
    <recommendedName>
        <fullName evidence="2">histidine kinase</fullName>
        <ecNumber evidence="2">2.7.13.3</ecNumber>
    </recommendedName>
</protein>
<dbReference type="Pfam" id="PF02518">
    <property type="entry name" value="HATPase_c"/>
    <property type="match status" value="1"/>
</dbReference>
<dbReference type="Pfam" id="PF07730">
    <property type="entry name" value="HisKA_3"/>
    <property type="match status" value="1"/>
</dbReference>
<dbReference type="InterPro" id="IPR003594">
    <property type="entry name" value="HATPase_dom"/>
</dbReference>
<keyword evidence="6 12" id="KW-0418">Kinase</keyword>
<evidence type="ECO:0000256" key="8">
    <source>
        <dbReference type="ARBA" id="ARBA00023012"/>
    </source>
</evidence>
<keyword evidence="5" id="KW-0547">Nucleotide-binding</keyword>
<reference evidence="12 13" key="1">
    <citation type="journal article" date="2015" name="Stand. Genomic Sci.">
        <title>Genomic Encyclopedia of Bacterial and Archaeal Type Strains, Phase III: the genomes of soil and plant-associated and newly described type strains.</title>
        <authorList>
            <person name="Whitman W.B."/>
            <person name="Woyke T."/>
            <person name="Klenk H.P."/>
            <person name="Zhou Y."/>
            <person name="Lilburn T.G."/>
            <person name="Beck B.J."/>
            <person name="De Vos P."/>
            <person name="Vandamme P."/>
            <person name="Eisen J.A."/>
            <person name="Garrity G."/>
            <person name="Hugenholtz P."/>
            <person name="Kyrpides N.C."/>
        </authorList>
    </citation>
    <scope>NUCLEOTIDE SEQUENCE [LARGE SCALE GENOMIC DNA]</scope>
    <source>
        <strain evidence="12 13">VKM Ac-2572</strain>
    </source>
</reference>
<dbReference type="GO" id="GO:0005524">
    <property type="term" value="F:ATP binding"/>
    <property type="evidence" value="ECO:0007669"/>
    <property type="project" value="UniProtKB-KW"/>
</dbReference>
<dbReference type="Proteomes" id="UP000294508">
    <property type="component" value="Unassembled WGS sequence"/>
</dbReference>
<evidence type="ECO:0000259" key="10">
    <source>
        <dbReference type="Pfam" id="PF02518"/>
    </source>
</evidence>
<name>A0A4R2H7A6_9ACTN</name>
<sequence>MKADVSAEPWASSPVWFRRPAVLHAATAVLIAVSASVELVRIVADRAGVMAFAALLITVAGAALARWRPWPGLAVAAAGCLISALVGWDPIVMWSITVFALFSLTLDGLPAVRGTVFVGAALYLVTAIAQDYDFLSLQSFPAVVSAVAGGATGAAIRIHQQYWMSLEQRAADAEATRDIEATRRVAEERLRIARDLHDVVGHQVAVVSMHLGVAEVGLPPGADSTRTALDAARTGVRSVLLETQRILELLRRGTDDDPAAEPAPELSRLPELVESYRQIGLRIESTVGEIPATIDPAVSLTAYRIVQEALTNAHRHGDGTATLSVTSVDRRLLIEVVNPRGPGGTVERIGGGYGLVGVRERVESAGGRLTVSDEDGTFRLSVVLTVDGSNLR</sequence>
<keyword evidence="9" id="KW-1133">Transmembrane helix</keyword>
<evidence type="ECO:0000259" key="11">
    <source>
        <dbReference type="Pfam" id="PF07730"/>
    </source>
</evidence>
<dbReference type="OrthoDB" id="227596at2"/>
<dbReference type="InterPro" id="IPR011712">
    <property type="entry name" value="Sig_transdc_His_kin_sub3_dim/P"/>
</dbReference>
<keyword evidence="13" id="KW-1185">Reference proteome</keyword>
<dbReference type="EMBL" id="SLWN01000010">
    <property type="protein sequence ID" value="TCO22295.1"/>
    <property type="molecule type" value="Genomic_DNA"/>
</dbReference>
<evidence type="ECO:0000313" key="13">
    <source>
        <dbReference type="Proteomes" id="UP000294508"/>
    </source>
</evidence>
<feature type="transmembrane region" description="Helical" evidence="9">
    <location>
        <begin position="111"/>
        <end position="129"/>
    </location>
</feature>
<dbReference type="PANTHER" id="PTHR24421:SF10">
    <property type="entry name" value="NITRATE_NITRITE SENSOR PROTEIN NARQ"/>
    <property type="match status" value="1"/>
</dbReference>
<keyword evidence="9" id="KW-0472">Membrane</keyword>
<feature type="transmembrane region" description="Helical" evidence="9">
    <location>
        <begin position="73"/>
        <end position="104"/>
    </location>
</feature>
<feature type="transmembrane region" description="Helical" evidence="9">
    <location>
        <begin position="47"/>
        <end position="67"/>
    </location>
</feature>
<organism evidence="12 13">
    <name type="scientific">Kribbella steppae</name>
    <dbReference type="NCBI Taxonomy" id="2512223"/>
    <lineage>
        <taxon>Bacteria</taxon>
        <taxon>Bacillati</taxon>
        <taxon>Actinomycetota</taxon>
        <taxon>Actinomycetes</taxon>
        <taxon>Propionibacteriales</taxon>
        <taxon>Kribbellaceae</taxon>
        <taxon>Kribbella</taxon>
    </lineage>
</organism>
<evidence type="ECO:0000256" key="5">
    <source>
        <dbReference type="ARBA" id="ARBA00022741"/>
    </source>
</evidence>
<dbReference type="GO" id="GO:0000155">
    <property type="term" value="F:phosphorelay sensor kinase activity"/>
    <property type="evidence" value="ECO:0007669"/>
    <property type="project" value="InterPro"/>
</dbReference>
<dbReference type="GO" id="GO:0046983">
    <property type="term" value="F:protein dimerization activity"/>
    <property type="evidence" value="ECO:0007669"/>
    <property type="project" value="InterPro"/>
</dbReference>
<dbReference type="CDD" id="cd16917">
    <property type="entry name" value="HATPase_UhpB-NarQ-NarX-like"/>
    <property type="match status" value="1"/>
</dbReference>
<dbReference type="GO" id="GO:0016020">
    <property type="term" value="C:membrane"/>
    <property type="evidence" value="ECO:0007669"/>
    <property type="project" value="InterPro"/>
</dbReference>
<keyword evidence="8" id="KW-0902">Two-component regulatory system</keyword>
<feature type="domain" description="Signal transduction histidine kinase subgroup 3 dimerisation and phosphoacceptor" evidence="11">
    <location>
        <begin position="188"/>
        <end position="253"/>
    </location>
</feature>